<comment type="caution">
    <text evidence="4">The sequence shown here is derived from an EMBL/GenBank/DDBJ whole genome shotgun (WGS) entry which is preliminary data.</text>
</comment>
<evidence type="ECO:0000259" key="3">
    <source>
        <dbReference type="PROSITE" id="PS51747"/>
    </source>
</evidence>
<dbReference type="EMBL" id="CABFMQ020000074">
    <property type="protein sequence ID" value="VTZ49640.1"/>
    <property type="molecule type" value="Genomic_DNA"/>
</dbReference>
<reference evidence="4 5" key="1">
    <citation type="submission" date="2019-05" db="EMBL/GenBank/DDBJ databases">
        <authorList>
            <person name="Farhan Ul Haque M."/>
        </authorList>
    </citation>
    <scope>NUCLEOTIDE SEQUENCE [LARGE SCALE GENOMIC DNA]</scope>
    <source>
        <strain evidence="4">2</strain>
    </source>
</reference>
<organism evidence="4 5">
    <name type="scientific">Methylocella tundrae</name>
    <dbReference type="NCBI Taxonomy" id="227605"/>
    <lineage>
        <taxon>Bacteria</taxon>
        <taxon>Pseudomonadati</taxon>
        <taxon>Pseudomonadota</taxon>
        <taxon>Alphaproteobacteria</taxon>
        <taxon>Hyphomicrobiales</taxon>
        <taxon>Beijerinckiaceae</taxon>
        <taxon>Methylocella</taxon>
    </lineage>
</organism>
<name>A0A8B6M5M5_METTU</name>
<accession>A0A8B6M5M5</accession>
<dbReference type="PANTHER" id="PTHR11079">
    <property type="entry name" value="CYTOSINE DEAMINASE FAMILY MEMBER"/>
    <property type="match status" value="1"/>
</dbReference>
<dbReference type="PROSITE" id="PS51318">
    <property type="entry name" value="TAT"/>
    <property type="match status" value="1"/>
</dbReference>
<keyword evidence="5" id="KW-1185">Reference proteome</keyword>
<feature type="domain" description="CMP/dCMP-type deaminase" evidence="3">
    <location>
        <begin position="52"/>
        <end position="162"/>
    </location>
</feature>
<dbReference type="PANTHER" id="PTHR11079:SF162">
    <property type="entry name" value="RIBOFLAVIN BIOSYNTHESIS PROTEIN PYRD, CHLOROPLASTIC"/>
    <property type="match status" value="1"/>
</dbReference>
<evidence type="ECO:0000256" key="1">
    <source>
        <dbReference type="ARBA" id="ARBA00022723"/>
    </source>
</evidence>
<dbReference type="AlphaFoldDB" id="A0A8B6M5M5"/>
<gene>
    <name evidence="4" type="ORF">MPC4_180046</name>
</gene>
<dbReference type="PROSITE" id="PS00903">
    <property type="entry name" value="CYT_DCMP_DEAMINASES_1"/>
    <property type="match status" value="1"/>
</dbReference>
<dbReference type="InterPro" id="IPR016193">
    <property type="entry name" value="Cytidine_deaminase-like"/>
</dbReference>
<dbReference type="InterPro" id="IPR002125">
    <property type="entry name" value="CMP_dCMP_dom"/>
</dbReference>
<evidence type="ECO:0000313" key="5">
    <source>
        <dbReference type="Proteomes" id="UP000485880"/>
    </source>
</evidence>
<dbReference type="InterPro" id="IPR016192">
    <property type="entry name" value="APOBEC/CMP_deaminase_Zn-bd"/>
</dbReference>
<dbReference type="Proteomes" id="UP000485880">
    <property type="component" value="Unassembled WGS sequence"/>
</dbReference>
<dbReference type="CDD" id="cd01285">
    <property type="entry name" value="nucleoside_deaminase"/>
    <property type="match status" value="1"/>
</dbReference>
<dbReference type="SUPFAM" id="SSF53927">
    <property type="entry name" value="Cytidine deaminase-like"/>
    <property type="match status" value="1"/>
</dbReference>
<keyword evidence="1" id="KW-0479">Metal-binding</keyword>
<dbReference type="InterPro" id="IPR006311">
    <property type="entry name" value="TAT_signal"/>
</dbReference>
<dbReference type="PROSITE" id="PS51747">
    <property type="entry name" value="CYT_DCMP_DEAMINASES_2"/>
    <property type="match status" value="1"/>
</dbReference>
<keyword evidence="2" id="KW-0862">Zinc</keyword>
<evidence type="ECO:0000313" key="4">
    <source>
        <dbReference type="EMBL" id="VTZ49640.1"/>
    </source>
</evidence>
<dbReference type="Gene3D" id="3.40.140.10">
    <property type="entry name" value="Cytidine Deaminase, domain 2"/>
    <property type="match status" value="1"/>
</dbReference>
<proteinExistence type="predicted"/>
<dbReference type="GO" id="GO:0016787">
    <property type="term" value="F:hydrolase activity"/>
    <property type="evidence" value="ECO:0007669"/>
    <property type="project" value="InterPro"/>
</dbReference>
<dbReference type="GO" id="GO:0008270">
    <property type="term" value="F:zinc ion binding"/>
    <property type="evidence" value="ECO:0007669"/>
    <property type="project" value="InterPro"/>
</dbReference>
<dbReference type="Pfam" id="PF00383">
    <property type="entry name" value="dCMP_cyt_deam_1"/>
    <property type="match status" value="1"/>
</dbReference>
<evidence type="ECO:0000256" key="2">
    <source>
        <dbReference type="ARBA" id="ARBA00022833"/>
    </source>
</evidence>
<protein>
    <submittedName>
        <fullName evidence="4">tRNA(Arg) A34 adenosine deaminase TadA</fullName>
    </submittedName>
</protein>
<sequence>MSDDFCRCGRGHEWGLSRRKSFSALLGAGLAGALFSAPQHASAGATKTPPLPEDEGFMRIAIAEAAKGDFPFGAAIVSDGKVIATGRNLGKTNDDPTAHAEMVAMRSLIAERRESVLKKGATLYASGEPCPMCMGAILWCGIGRIVFAASIEQLSQKIGQIMVTSEQLAKAAPFANIAITGGVLAAESIALFG</sequence>
<dbReference type="RefSeq" id="WP_244628893.1">
    <property type="nucleotide sequence ID" value="NZ_CABFMQ020000074.1"/>
</dbReference>